<dbReference type="Proteomes" id="UP000183015">
    <property type="component" value="Unassembled WGS sequence"/>
</dbReference>
<sequence>MGSRHVRAGGLLAAMFGATLLLVAGVLPQAVTAQAAPAAGAAVAAAGGSAVTVQGPPVWQPAKGTYGPRGTVTVAQTRNLTDQVVHVSWTGFTPTVNSDGSPALVDPGVANVQVASSIFYGVRVYECRGTTPAVTDCYGSTQYGATASKGFQQPQPPAGSTTPEFPSNEVLAVTRPDGTGEADIEVWTAHESQTLGCDPKHACSLVIEPNYGGDAIGVAQFLGAANPGCGNHTWDTDIPDGVTEASDANFAASDFETTNADGEQCAWNNRVVVPLGFASTPTDCQARAADFSVQGLEMASRIMQSWRSGFCQGSSPISVQYTSTGGEPQARQAFLNRVGPDVALTAYPDTSPAPRPYVYAPLATNGIVVAFRVDDSKTGVPITSMKLNARLLAKQLTQSYVGSINPDEYDSTKGNPACIYEDPEFLKLNPTGTDGPNWPSCSSANAGAALPIVVGGTTDLVQQLTSWIAADPDAASFLAGQPDPWGMHVDTHYLKPAFAGYPVNAFIPQDQSASTGTGDPKPSKTYEWVPQLGGLVQVARGILAAQPASLQWSPDQTGNHPRITPELVGSRSVMAVVDAGQAAAFSLPQAQLLNPAGAYVGPGTASLGAAVGDMATNPSTGTAMLPYTSPSSTGFATDKQAYPLTTVQYAMLPTQGVQAAKVAKIVAFLDRAGSPTGGQQAGFQPGQLAPGFVPLTAAQRAQLTAATCDLQRQDGQKPGNQSATSPCSNRSGSGGGAGTAGTTGGGTAGGTTGGTAAGTTGGATGGTASGTGTSGGAKPQALASTQPVAVGTPDLNRVGGQRLLLPILLIAGAVLLVGGPATLVLTGTDAGTQLWRGSRRTWRSLRGRVTRRG</sequence>
<reference evidence="5" key="1">
    <citation type="submission" date="2016-10" db="EMBL/GenBank/DDBJ databases">
        <authorList>
            <person name="Varghese N."/>
        </authorList>
    </citation>
    <scope>NUCLEOTIDE SEQUENCE [LARGE SCALE GENOMIC DNA]</scope>
    <source>
        <strain evidence="5">DSM 45096 / BCRC 16803 / CGMCC 4.1857 / CIP 109030 / JCM 12277 / KCTC 19219 / NBRC 100920 / 33214</strain>
    </source>
</reference>
<evidence type="ECO:0000313" key="4">
    <source>
        <dbReference type="EMBL" id="SEL03601.1"/>
    </source>
</evidence>
<dbReference type="AlphaFoldDB" id="A0A1H7LXD6"/>
<evidence type="ECO:0000256" key="1">
    <source>
        <dbReference type="SAM" id="MobiDB-lite"/>
    </source>
</evidence>
<keyword evidence="3" id="KW-0732">Signal</keyword>
<gene>
    <name evidence="4" type="ORF">SAMN05414137_10582</name>
</gene>
<feature type="compositionally biased region" description="Gly residues" evidence="1">
    <location>
        <begin position="732"/>
        <end position="775"/>
    </location>
</feature>
<proteinExistence type="predicted"/>
<feature type="transmembrane region" description="Helical" evidence="2">
    <location>
        <begin position="803"/>
        <end position="826"/>
    </location>
</feature>
<evidence type="ECO:0000256" key="3">
    <source>
        <dbReference type="SAM" id="SignalP"/>
    </source>
</evidence>
<keyword evidence="2" id="KW-0472">Membrane</keyword>
<feature type="chain" id="PRO_5010190890" description="PBP domain-containing protein" evidence="3">
    <location>
        <begin position="36"/>
        <end position="853"/>
    </location>
</feature>
<dbReference type="RefSeq" id="WP_174514559.1">
    <property type="nucleotide sequence ID" value="NZ_BBPN01000038.1"/>
</dbReference>
<name>A0A1H7LXD6_STRJI</name>
<evidence type="ECO:0000313" key="5">
    <source>
        <dbReference type="Proteomes" id="UP000183015"/>
    </source>
</evidence>
<feature type="region of interest" description="Disordered" evidence="1">
    <location>
        <begin position="712"/>
        <end position="782"/>
    </location>
</feature>
<dbReference type="eggNOG" id="COG3170">
    <property type="taxonomic scope" value="Bacteria"/>
</dbReference>
<keyword evidence="5" id="KW-1185">Reference proteome</keyword>
<dbReference type="Gene3D" id="3.40.190.10">
    <property type="entry name" value="Periplasmic binding protein-like II"/>
    <property type="match status" value="1"/>
</dbReference>
<keyword evidence="2" id="KW-0812">Transmembrane</keyword>
<dbReference type="STRING" id="235985.SAMN05414137_10582"/>
<evidence type="ECO:0000256" key="2">
    <source>
        <dbReference type="SAM" id="Phobius"/>
    </source>
</evidence>
<keyword evidence="2" id="KW-1133">Transmembrane helix</keyword>
<dbReference type="EMBL" id="FOAZ01000005">
    <property type="protein sequence ID" value="SEL03601.1"/>
    <property type="molecule type" value="Genomic_DNA"/>
</dbReference>
<feature type="signal peptide" evidence="3">
    <location>
        <begin position="1"/>
        <end position="35"/>
    </location>
</feature>
<protein>
    <recommendedName>
        <fullName evidence="6">PBP domain-containing protein</fullName>
    </recommendedName>
</protein>
<dbReference type="SUPFAM" id="SSF53850">
    <property type="entry name" value="Periplasmic binding protein-like II"/>
    <property type="match status" value="1"/>
</dbReference>
<feature type="compositionally biased region" description="Polar residues" evidence="1">
    <location>
        <begin position="718"/>
        <end position="730"/>
    </location>
</feature>
<accession>A0A1H7LXD6</accession>
<organism evidence="4 5">
    <name type="scientific">Streptacidiphilus jiangxiensis</name>
    <dbReference type="NCBI Taxonomy" id="235985"/>
    <lineage>
        <taxon>Bacteria</taxon>
        <taxon>Bacillati</taxon>
        <taxon>Actinomycetota</taxon>
        <taxon>Actinomycetes</taxon>
        <taxon>Kitasatosporales</taxon>
        <taxon>Streptomycetaceae</taxon>
        <taxon>Streptacidiphilus</taxon>
    </lineage>
</organism>
<evidence type="ECO:0008006" key="6">
    <source>
        <dbReference type="Google" id="ProtNLM"/>
    </source>
</evidence>